<dbReference type="RefSeq" id="WP_092862640.1">
    <property type="nucleotide sequence ID" value="NZ_FOQH01000009.1"/>
</dbReference>
<keyword evidence="3" id="KW-0804">Transcription</keyword>
<dbReference type="SMART" id="SM00345">
    <property type="entry name" value="HTH_GNTR"/>
    <property type="match status" value="1"/>
</dbReference>
<dbReference type="Gene3D" id="1.20.120.530">
    <property type="entry name" value="GntR ligand-binding domain-like"/>
    <property type="match status" value="1"/>
</dbReference>
<dbReference type="InterPro" id="IPR008920">
    <property type="entry name" value="TF_FadR/GntR_C"/>
</dbReference>
<dbReference type="PROSITE" id="PS50949">
    <property type="entry name" value="HTH_GNTR"/>
    <property type="match status" value="1"/>
</dbReference>
<dbReference type="Pfam" id="PF00392">
    <property type="entry name" value="GntR"/>
    <property type="match status" value="1"/>
</dbReference>
<organism evidence="6 7">
    <name type="scientific">Albimonas pacifica</name>
    <dbReference type="NCBI Taxonomy" id="1114924"/>
    <lineage>
        <taxon>Bacteria</taxon>
        <taxon>Pseudomonadati</taxon>
        <taxon>Pseudomonadota</taxon>
        <taxon>Alphaproteobacteria</taxon>
        <taxon>Rhodobacterales</taxon>
        <taxon>Paracoccaceae</taxon>
        <taxon>Albimonas</taxon>
    </lineage>
</organism>
<keyword evidence="1" id="KW-0805">Transcription regulation</keyword>
<gene>
    <name evidence="6" type="ORF">SAMN05216258_109166</name>
</gene>
<dbReference type="InterPro" id="IPR036390">
    <property type="entry name" value="WH_DNA-bd_sf"/>
</dbReference>
<keyword evidence="7" id="KW-1185">Reference proteome</keyword>
<keyword evidence="2" id="KW-0238">DNA-binding</keyword>
<dbReference type="InterPro" id="IPR000524">
    <property type="entry name" value="Tscrpt_reg_HTH_GntR"/>
</dbReference>
<feature type="domain" description="HTH gntR-type" evidence="5">
    <location>
        <begin position="34"/>
        <end position="100"/>
    </location>
</feature>
<protein>
    <submittedName>
        <fullName evidence="6">Transcriptional regulator, GntR family</fullName>
    </submittedName>
</protein>
<dbReference type="Proteomes" id="UP000199377">
    <property type="component" value="Unassembled WGS sequence"/>
</dbReference>
<evidence type="ECO:0000256" key="1">
    <source>
        <dbReference type="ARBA" id="ARBA00023015"/>
    </source>
</evidence>
<dbReference type="STRING" id="1114924.SAMN05216258_109166"/>
<dbReference type="GO" id="GO:0003677">
    <property type="term" value="F:DNA binding"/>
    <property type="evidence" value="ECO:0007669"/>
    <property type="project" value="UniProtKB-KW"/>
</dbReference>
<dbReference type="AlphaFoldDB" id="A0A1I3L221"/>
<feature type="region of interest" description="Disordered" evidence="4">
    <location>
        <begin position="1"/>
        <end position="23"/>
    </location>
</feature>
<dbReference type="Gene3D" id="1.10.10.10">
    <property type="entry name" value="Winged helix-like DNA-binding domain superfamily/Winged helix DNA-binding domain"/>
    <property type="match status" value="1"/>
</dbReference>
<reference evidence="6 7" key="1">
    <citation type="submission" date="2016-10" db="EMBL/GenBank/DDBJ databases">
        <authorList>
            <person name="de Groot N.N."/>
        </authorList>
    </citation>
    <scope>NUCLEOTIDE SEQUENCE [LARGE SCALE GENOMIC DNA]</scope>
    <source>
        <strain evidence="6 7">CGMCC 1.11030</strain>
    </source>
</reference>
<evidence type="ECO:0000256" key="2">
    <source>
        <dbReference type="ARBA" id="ARBA00023125"/>
    </source>
</evidence>
<dbReference type="SUPFAM" id="SSF46785">
    <property type="entry name" value="Winged helix' DNA-binding domain"/>
    <property type="match status" value="1"/>
</dbReference>
<sequence length="244" mass="26281">MTLADATRSQRAEAPQDPPDAASVRRVITDEGGATAHERVYKHLRRRILHGEMAPGDHLTLRGVAGELGVSMTPAREAVRRLAAEGALAISASGRVSAPVLTPQRIEELASIRALLEPELAARALPRAHFSLIERLKRMNDEIDKHLASGDAAAYVRGNLEFHRTLYLRAHAPAMLALAETVWLQTGPSMRALYARIGMGRVADYHAKAIAALAAGDEAGLRLAIRADVRQGLTMLSNEGLDSA</sequence>
<name>A0A1I3L221_9RHOB</name>
<dbReference type="InterPro" id="IPR036388">
    <property type="entry name" value="WH-like_DNA-bd_sf"/>
</dbReference>
<dbReference type="SMART" id="SM00895">
    <property type="entry name" value="FCD"/>
    <property type="match status" value="1"/>
</dbReference>
<dbReference type="SUPFAM" id="SSF48008">
    <property type="entry name" value="GntR ligand-binding domain-like"/>
    <property type="match status" value="1"/>
</dbReference>
<dbReference type="Pfam" id="PF07729">
    <property type="entry name" value="FCD"/>
    <property type="match status" value="1"/>
</dbReference>
<dbReference type="InterPro" id="IPR011711">
    <property type="entry name" value="GntR_C"/>
</dbReference>
<dbReference type="PANTHER" id="PTHR43537:SF24">
    <property type="entry name" value="GLUCONATE OPERON TRANSCRIPTIONAL REPRESSOR"/>
    <property type="match status" value="1"/>
</dbReference>
<evidence type="ECO:0000313" key="7">
    <source>
        <dbReference type="Proteomes" id="UP000199377"/>
    </source>
</evidence>
<dbReference type="GO" id="GO:0003700">
    <property type="term" value="F:DNA-binding transcription factor activity"/>
    <property type="evidence" value="ECO:0007669"/>
    <property type="project" value="InterPro"/>
</dbReference>
<accession>A0A1I3L221</accession>
<evidence type="ECO:0000313" key="6">
    <source>
        <dbReference type="EMBL" id="SFI78445.1"/>
    </source>
</evidence>
<evidence type="ECO:0000259" key="5">
    <source>
        <dbReference type="PROSITE" id="PS50949"/>
    </source>
</evidence>
<dbReference type="EMBL" id="FOQH01000009">
    <property type="protein sequence ID" value="SFI78445.1"/>
    <property type="molecule type" value="Genomic_DNA"/>
</dbReference>
<evidence type="ECO:0000256" key="3">
    <source>
        <dbReference type="ARBA" id="ARBA00023163"/>
    </source>
</evidence>
<proteinExistence type="predicted"/>
<evidence type="ECO:0000256" key="4">
    <source>
        <dbReference type="SAM" id="MobiDB-lite"/>
    </source>
</evidence>
<dbReference type="PANTHER" id="PTHR43537">
    <property type="entry name" value="TRANSCRIPTIONAL REGULATOR, GNTR FAMILY"/>
    <property type="match status" value="1"/>
</dbReference>
<dbReference type="OrthoDB" id="9815654at2"/>